<dbReference type="Pfam" id="PF01494">
    <property type="entry name" value="FAD_binding_3"/>
    <property type="match status" value="1"/>
</dbReference>
<feature type="domain" description="FAD-binding" evidence="3">
    <location>
        <begin position="2"/>
        <end position="339"/>
    </location>
</feature>
<dbReference type="InterPro" id="IPR050631">
    <property type="entry name" value="PheA/TfdB_FAD_monoxygenase"/>
</dbReference>
<dbReference type="RefSeq" id="WP_345414972.1">
    <property type="nucleotide sequence ID" value="NZ_BAABHO010000018.1"/>
</dbReference>
<accession>A0ABP9B4C3</accession>
<dbReference type="PANTHER" id="PTHR43476:SF4">
    <property type="entry name" value="BLR0106 PROTEIN"/>
    <property type="match status" value="1"/>
</dbReference>
<comment type="caution">
    <text evidence="4">The sequence shown here is derived from an EMBL/GenBank/DDBJ whole genome shotgun (WGS) entry which is preliminary data.</text>
</comment>
<protein>
    <submittedName>
        <fullName evidence="4">4-hydroxybenzoate 3-monooxygenase</fullName>
    </submittedName>
</protein>
<dbReference type="Proteomes" id="UP001500928">
    <property type="component" value="Unassembled WGS sequence"/>
</dbReference>
<evidence type="ECO:0000313" key="4">
    <source>
        <dbReference type="EMBL" id="GAA4790021.1"/>
    </source>
</evidence>
<gene>
    <name evidence="4" type="ORF">GCM10023200_26060</name>
</gene>
<proteinExistence type="predicted"/>
<keyword evidence="5" id="KW-1185">Reference proteome</keyword>
<dbReference type="InterPro" id="IPR036188">
    <property type="entry name" value="FAD/NAD-bd_sf"/>
</dbReference>
<dbReference type="InterPro" id="IPR002938">
    <property type="entry name" value="FAD-bd"/>
</dbReference>
<evidence type="ECO:0000256" key="1">
    <source>
        <dbReference type="ARBA" id="ARBA00023002"/>
    </source>
</evidence>
<evidence type="ECO:0000313" key="5">
    <source>
        <dbReference type="Proteomes" id="UP001500928"/>
    </source>
</evidence>
<sequence length="392" mass="42598">MRTDVVVAGAGPAGLILAWLLQRAGVATTVVESQPREELGTLPKAGIIEYRTVQLLAEEGLAGTVLEFAAENHRCEFRTADESALIDYGALTGGRPHYVFPQHTLVDRVATSLLERGGEVLFGHRVTDVEQDAHGATLRATGPDGPCELEAAVVVGCDGAGSAVARSLTGTVTRHDRRHPMRFLVISAAMPPLVDHTIYAAHPRGYAAHMRRLPEVTRLYLEVPGDQSPADWPQDHIRDEIGGRLGVGDALRDVELPEVDVLDLRTRVTTPMQQGRVFLVGDAAHLITPAGGKGMNLAIFDAVELAHGLIERFGPDGDPTRAERYSETRLPAIWRTQAFSDWFLRIMTAPPGAGDERDGFGLGLREGWVSSLQRDPLLRRWFAHAYAGVDPD</sequence>
<organism evidence="4 5">
    <name type="scientific">Actinomycetospora chlora</name>
    <dbReference type="NCBI Taxonomy" id="663608"/>
    <lineage>
        <taxon>Bacteria</taxon>
        <taxon>Bacillati</taxon>
        <taxon>Actinomycetota</taxon>
        <taxon>Actinomycetes</taxon>
        <taxon>Pseudonocardiales</taxon>
        <taxon>Pseudonocardiaceae</taxon>
        <taxon>Actinomycetospora</taxon>
    </lineage>
</organism>
<dbReference type="Gene3D" id="3.50.50.60">
    <property type="entry name" value="FAD/NAD(P)-binding domain"/>
    <property type="match status" value="1"/>
</dbReference>
<keyword evidence="2" id="KW-0520">NAD</keyword>
<dbReference type="SUPFAM" id="SSF51905">
    <property type="entry name" value="FAD/NAD(P)-binding domain"/>
    <property type="match status" value="1"/>
</dbReference>
<dbReference type="SUPFAM" id="SSF54373">
    <property type="entry name" value="FAD-linked reductases, C-terminal domain"/>
    <property type="match status" value="1"/>
</dbReference>
<evidence type="ECO:0000256" key="2">
    <source>
        <dbReference type="ARBA" id="ARBA00023027"/>
    </source>
</evidence>
<keyword evidence="1" id="KW-0560">Oxidoreductase</keyword>
<dbReference type="Gene3D" id="3.30.9.10">
    <property type="entry name" value="D-Amino Acid Oxidase, subunit A, domain 2"/>
    <property type="match status" value="1"/>
</dbReference>
<dbReference type="PANTHER" id="PTHR43476">
    <property type="entry name" value="3-(3-HYDROXY-PHENYL)PROPIONATE/3-HYDROXYCINNAMIC ACID HYDROXYLASE"/>
    <property type="match status" value="1"/>
</dbReference>
<name>A0ABP9B4C3_9PSEU</name>
<evidence type="ECO:0000259" key="3">
    <source>
        <dbReference type="Pfam" id="PF01494"/>
    </source>
</evidence>
<reference evidence="5" key="1">
    <citation type="journal article" date="2019" name="Int. J. Syst. Evol. Microbiol.">
        <title>The Global Catalogue of Microorganisms (GCM) 10K type strain sequencing project: providing services to taxonomists for standard genome sequencing and annotation.</title>
        <authorList>
            <consortium name="The Broad Institute Genomics Platform"/>
            <consortium name="The Broad Institute Genome Sequencing Center for Infectious Disease"/>
            <person name="Wu L."/>
            <person name="Ma J."/>
        </authorList>
    </citation>
    <scope>NUCLEOTIDE SEQUENCE [LARGE SCALE GENOMIC DNA]</scope>
    <source>
        <strain evidence="5">JCM 17979</strain>
    </source>
</reference>
<dbReference type="PRINTS" id="PR00420">
    <property type="entry name" value="RNGMNOXGNASE"/>
</dbReference>
<dbReference type="EMBL" id="BAABHO010000018">
    <property type="protein sequence ID" value="GAA4790021.1"/>
    <property type="molecule type" value="Genomic_DNA"/>
</dbReference>